<proteinExistence type="predicted"/>
<name>A0A2N5W5R3_9BASI</name>
<feature type="region of interest" description="Disordered" evidence="1">
    <location>
        <begin position="20"/>
        <end position="56"/>
    </location>
</feature>
<dbReference type="Proteomes" id="UP000235388">
    <property type="component" value="Unassembled WGS sequence"/>
</dbReference>
<evidence type="ECO:0000256" key="1">
    <source>
        <dbReference type="SAM" id="MobiDB-lite"/>
    </source>
</evidence>
<dbReference type="EMBL" id="PGCJ01000009">
    <property type="protein sequence ID" value="PLW57579.1"/>
    <property type="molecule type" value="Genomic_DNA"/>
</dbReference>
<gene>
    <name evidence="2" type="ORF">PCANC_01173</name>
</gene>
<sequence>MHDSRSTAFNLLEHTRATLQQSRGMAVPRYGGSDTDASGSGLPKWLRKGSRSLARR</sequence>
<dbReference type="AlphaFoldDB" id="A0A2N5W5R3"/>
<organism evidence="2 3">
    <name type="scientific">Puccinia coronata f. sp. avenae</name>
    <dbReference type="NCBI Taxonomy" id="200324"/>
    <lineage>
        <taxon>Eukaryota</taxon>
        <taxon>Fungi</taxon>
        <taxon>Dikarya</taxon>
        <taxon>Basidiomycota</taxon>
        <taxon>Pucciniomycotina</taxon>
        <taxon>Pucciniomycetes</taxon>
        <taxon>Pucciniales</taxon>
        <taxon>Pucciniaceae</taxon>
        <taxon>Puccinia</taxon>
    </lineage>
</organism>
<evidence type="ECO:0000313" key="3">
    <source>
        <dbReference type="Proteomes" id="UP000235388"/>
    </source>
</evidence>
<reference evidence="2 3" key="1">
    <citation type="submission" date="2017-11" db="EMBL/GenBank/DDBJ databases">
        <title>De novo assembly and phasing of dikaryotic genomes from two isolates of Puccinia coronata f. sp. avenae, the causal agent of oat crown rust.</title>
        <authorList>
            <person name="Miller M.E."/>
            <person name="Zhang Y."/>
            <person name="Omidvar V."/>
            <person name="Sperschneider J."/>
            <person name="Schwessinger B."/>
            <person name="Raley C."/>
            <person name="Palmer J.M."/>
            <person name="Garnica D."/>
            <person name="Upadhyaya N."/>
            <person name="Rathjen J."/>
            <person name="Taylor J.M."/>
            <person name="Park R.F."/>
            <person name="Dodds P.N."/>
            <person name="Hirsch C.D."/>
            <person name="Kianian S.F."/>
            <person name="Figueroa M."/>
        </authorList>
    </citation>
    <scope>NUCLEOTIDE SEQUENCE [LARGE SCALE GENOMIC DNA]</scope>
    <source>
        <strain evidence="2">12NC29</strain>
    </source>
</reference>
<feature type="compositionally biased region" description="Basic residues" evidence="1">
    <location>
        <begin position="45"/>
        <end position="56"/>
    </location>
</feature>
<protein>
    <submittedName>
        <fullName evidence="2">Uncharacterized protein</fullName>
    </submittedName>
</protein>
<accession>A0A2N5W5R3</accession>
<evidence type="ECO:0000313" key="2">
    <source>
        <dbReference type="EMBL" id="PLW57579.1"/>
    </source>
</evidence>
<keyword evidence="3" id="KW-1185">Reference proteome</keyword>
<comment type="caution">
    <text evidence="2">The sequence shown here is derived from an EMBL/GenBank/DDBJ whole genome shotgun (WGS) entry which is preliminary data.</text>
</comment>